<evidence type="ECO:0000256" key="5">
    <source>
        <dbReference type="RuleBase" id="RU363041"/>
    </source>
</evidence>
<evidence type="ECO:0000256" key="1">
    <source>
        <dbReference type="ARBA" id="ARBA00004141"/>
    </source>
</evidence>
<evidence type="ECO:0000313" key="7">
    <source>
        <dbReference type="Proteomes" id="UP000056925"/>
    </source>
</evidence>
<dbReference type="GeneID" id="41601460"/>
<accession>A0A0E3H9Q5</accession>
<keyword evidence="3 5" id="KW-1133">Transmembrane helix</keyword>
<keyword evidence="2 5" id="KW-0812">Transmembrane</keyword>
<dbReference type="KEGG" id="mthe:MSTHC_0196"/>
<dbReference type="RefSeq" id="WP_259274571.1">
    <property type="nucleotide sequence ID" value="NZ_CP009502.1"/>
</dbReference>
<evidence type="ECO:0000256" key="2">
    <source>
        <dbReference type="ARBA" id="ARBA00022692"/>
    </source>
</evidence>
<feature type="transmembrane region" description="Helical" evidence="5">
    <location>
        <begin position="223"/>
        <end position="243"/>
    </location>
</feature>
<keyword evidence="4 5" id="KW-0472">Membrane</keyword>
<comment type="subcellular location">
    <subcellularLocation>
        <location evidence="5">Cell membrane</location>
        <topology evidence="5">Multi-pass membrane protein</topology>
    </subcellularLocation>
    <subcellularLocation>
        <location evidence="1">Membrane</location>
        <topology evidence="1">Multi-pass membrane protein</topology>
    </subcellularLocation>
</comment>
<dbReference type="PANTHER" id="PTHR43701">
    <property type="entry name" value="MEMBRANE TRANSPORTER PROTEIN MJ0441-RELATED"/>
    <property type="match status" value="1"/>
</dbReference>
<feature type="transmembrane region" description="Helical" evidence="5">
    <location>
        <begin position="58"/>
        <end position="80"/>
    </location>
</feature>
<dbReference type="Pfam" id="PF01925">
    <property type="entry name" value="TauE"/>
    <property type="match status" value="1"/>
</dbReference>
<feature type="transmembrane region" description="Helical" evidence="5">
    <location>
        <begin position="258"/>
        <end position="276"/>
    </location>
</feature>
<evidence type="ECO:0000313" key="6">
    <source>
        <dbReference type="EMBL" id="AKB14514.1"/>
    </source>
</evidence>
<protein>
    <recommendedName>
        <fullName evidence="5">Probable membrane transporter protein</fullName>
    </recommendedName>
</protein>
<evidence type="ECO:0000256" key="3">
    <source>
        <dbReference type="ARBA" id="ARBA00022989"/>
    </source>
</evidence>
<dbReference type="PANTHER" id="PTHR43701:SF2">
    <property type="entry name" value="MEMBRANE TRANSPORTER PROTEIN YJNA-RELATED"/>
    <property type="match status" value="1"/>
</dbReference>
<organism evidence="6 7">
    <name type="scientific">Methanosarcina thermophila CHTI-55</name>
    <dbReference type="NCBI Taxonomy" id="1434121"/>
    <lineage>
        <taxon>Archaea</taxon>
        <taxon>Methanobacteriati</taxon>
        <taxon>Methanobacteriota</taxon>
        <taxon>Stenosarchaea group</taxon>
        <taxon>Methanomicrobia</taxon>
        <taxon>Methanosarcinales</taxon>
        <taxon>Methanosarcinaceae</taxon>
        <taxon>Methanosarcina</taxon>
    </lineage>
</organism>
<dbReference type="EMBL" id="CP009502">
    <property type="protein sequence ID" value="AKB14514.1"/>
    <property type="molecule type" value="Genomic_DNA"/>
</dbReference>
<dbReference type="PATRIC" id="fig|1434121.4.peg.248"/>
<keyword evidence="5" id="KW-1003">Cell membrane</keyword>
<sequence length="277" mass="29540">MEKHWIEMTPADPLYLVILILTGAFTGVISGLLGVGGGFIMTPVQYWLLQETGLEPDIAIRIALGTSLFVILLNSISVALKYHEKHAVQWKQATLMGIVGSITSFGGAAVASRLSALTLSTIFGIVVIIGALKIYVTPAVRENGEISSNQMLYILAGVSIGFFSGLLGIGGGVIAIPIMLIFLHFDMRKAVGTSSAVIMFTSFGGSIGYIINGIGQPGLPPYSLGYINLIDWILLVIPGFFGARKGADIAHVVNPEHLKHLFVLLMIYVGLKMIGII</sequence>
<feature type="transmembrane region" description="Helical" evidence="5">
    <location>
        <begin position="191"/>
        <end position="211"/>
    </location>
</feature>
<feature type="transmembrane region" description="Helical" evidence="5">
    <location>
        <begin position="117"/>
        <end position="140"/>
    </location>
</feature>
<dbReference type="InterPro" id="IPR051598">
    <property type="entry name" value="TSUP/Inactive_protease-like"/>
</dbReference>
<dbReference type="Proteomes" id="UP000056925">
    <property type="component" value="Chromosome"/>
</dbReference>
<evidence type="ECO:0000256" key="4">
    <source>
        <dbReference type="ARBA" id="ARBA00023136"/>
    </source>
</evidence>
<feature type="transmembrane region" description="Helical" evidence="5">
    <location>
        <begin position="12"/>
        <end position="38"/>
    </location>
</feature>
<dbReference type="HOGENOM" id="CLU_045498_6_2_2"/>
<dbReference type="InterPro" id="IPR002781">
    <property type="entry name" value="TM_pro_TauE-like"/>
</dbReference>
<gene>
    <name evidence="6" type="ORF">MSTHC_0196</name>
</gene>
<reference evidence="6 7" key="1">
    <citation type="submission" date="2014-07" db="EMBL/GenBank/DDBJ databases">
        <title>Methanogenic archaea and the global carbon cycle.</title>
        <authorList>
            <person name="Henriksen J.R."/>
            <person name="Luke J."/>
            <person name="Reinhart S."/>
            <person name="Benedict M.N."/>
            <person name="Youngblut N.D."/>
            <person name="Metcalf M.E."/>
            <person name="Whitaker R.J."/>
            <person name="Metcalf W.W."/>
        </authorList>
    </citation>
    <scope>NUCLEOTIDE SEQUENCE [LARGE SCALE GENOMIC DNA]</scope>
    <source>
        <strain evidence="6 7">CHTI-55</strain>
    </source>
</reference>
<comment type="similarity">
    <text evidence="5">Belongs to the 4-toluene sulfonate uptake permease (TSUP) (TC 2.A.102) family.</text>
</comment>
<feature type="transmembrane region" description="Helical" evidence="5">
    <location>
        <begin position="92"/>
        <end position="111"/>
    </location>
</feature>
<feature type="transmembrane region" description="Helical" evidence="5">
    <location>
        <begin position="152"/>
        <end position="185"/>
    </location>
</feature>
<dbReference type="GO" id="GO:0005886">
    <property type="term" value="C:plasma membrane"/>
    <property type="evidence" value="ECO:0007669"/>
    <property type="project" value="UniProtKB-SubCell"/>
</dbReference>
<name>A0A0E3H9Q5_METTE</name>
<dbReference type="AlphaFoldDB" id="A0A0E3H9Q5"/>
<proteinExistence type="inferred from homology"/>